<keyword evidence="7" id="KW-0732">Signal</keyword>
<dbReference type="PANTHER" id="PTHR15549">
    <property type="entry name" value="PAIRED IMMUNOGLOBULIN-LIKE TYPE 2 RECEPTOR"/>
    <property type="match status" value="1"/>
</dbReference>
<dbReference type="InterPro" id="IPR051694">
    <property type="entry name" value="Immunoregulatory_rcpt-like"/>
</dbReference>
<sequence length="284" mass="29138">MKRTSYVWLLAVVLVANAQSVSNPLSGLLDSLTNTASQSSSSTTSESSTPADSSSAPPDPGSSSSSSSTPPPPTTSPPPPSFSSSQVVTTNSNGDTTTVEIVVTVPPPSSSASPSATAPPDNNDDSPALSTGGIVGLAVAGGTALICFVGFLVWKFTRKRAADFDDNENIKWPELNAHGGDGNDSHAMPVTNTGRAGFSDTDSIRAPSAYAASSTDFHPDDPYAIPPLPHMNPGLGQPYRDDPNAPAAGYYDPYRGPVPQTFNEANGAPPADWGGNEAIAMTQM</sequence>
<proteinExistence type="predicted"/>
<feature type="compositionally biased region" description="Pro residues" evidence="5">
    <location>
        <begin position="69"/>
        <end position="81"/>
    </location>
</feature>
<keyword evidence="4 6" id="KW-0472">Membrane</keyword>
<evidence type="ECO:0000256" key="6">
    <source>
        <dbReference type="SAM" id="Phobius"/>
    </source>
</evidence>
<feature type="transmembrane region" description="Helical" evidence="6">
    <location>
        <begin position="134"/>
        <end position="154"/>
    </location>
</feature>
<comment type="caution">
    <text evidence="8">The sequence shown here is derived from an EMBL/GenBank/DDBJ whole genome shotgun (WGS) entry which is preliminary data.</text>
</comment>
<feature type="non-terminal residue" evidence="8">
    <location>
        <position position="284"/>
    </location>
</feature>
<organism evidence="8 9">
    <name type="scientific">Favolaschia claudopus</name>
    <dbReference type="NCBI Taxonomy" id="2862362"/>
    <lineage>
        <taxon>Eukaryota</taxon>
        <taxon>Fungi</taxon>
        <taxon>Dikarya</taxon>
        <taxon>Basidiomycota</taxon>
        <taxon>Agaricomycotina</taxon>
        <taxon>Agaricomycetes</taxon>
        <taxon>Agaricomycetidae</taxon>
        <taxon>Agaricales</taxon>
        <taxon>Marasmiineae</taxon>
        <taxon>Mycenaceae</taxon>
        <taxon>Favolaschia</taxon>
    </lineage>
</organism>
<feature type="compositionally biased region" description="Low complexity" evidence="5">
    <location>
        <begin position="105"/>
        <end position="120"/>
    </location>
</feature>
<evidence type="ECO:0000256" key="1">
    <source>
        <dbReference type="ARBA" id="ARBA00004167"/>
    </source>
</evidence>
<evidence type="ECO:0000313" key="9">
    <source>
        <dbReference type="Proteomes" id="UP001362999"/>
    </source>
</evidence>
<evidence type="ECO:0000256" key="2">
    <source>
        <dbReference type="ARBA" id="ARBA00022692"/>
    </source>
</evidence>
<accession>A0AAW0A0H3</accession>
<feature type="signal peptide" evidence="7">
    <location>
        <begin position="1"/>
        <end position="18"/>
    </location>
</feature>
<dbReference type="Proteomes" id="UP001362999">
    <property type="component" value="Unassembled WGS sequence"/>
</dbReference>
<comment type="subcellular location">
    <subcellularLocation>
        <location evidence="1">Membrane</location>
        <topology evidence="1">Single-pass membrane protein</topology>
    </subcellularLocation>
</comment>
<dbReference type="PANTHER" id="PTHR15549:SF30">
    <property type="entry name" value="MID2 DOMAIN-CONTAINING PROTEIN"/>
    <property type="match status" value="1"/>
</dbReference>
<dbReference type="EMBL" id="JAWWNJ010000097">
    <property type="protein sequence ID" value="KAK6996548.1"/>
    <property type="molecule type" value="Genomic_DNA"/>
</dbReference>
<gene>
    <name evidence="8" type="ORF">R3P38DRAFT_3071794</name>
</gene>
<evidence type="ECO:0000256" key="5">
    <source>
        <dbReference type="SAM" id="MobiDB-lite"/>
    </source>
</evidence>
<evidence type="ECO:0000313" key="8">
    <source>
        <dbReference type="EMBL" id="KAK6996548.1"/>
    </source>
</evidence>
<feature type="region of interest" description="Disordered" evidence="5">
    <location>
        <begin position="234"/>
        <end position="275"/>
    </location>
</feature>
<evidence type="ECO:0000256" key="4">
    <source>
        <dbReference type="ARBA" id="ARBA00023136"/>
    </source>
</evidence>
<feature type="region of interest" description="Disordered" evidence="5">
    <location>
        <begin position="105"/>
        <end position="127"/>
    </location>
</feature>
<name>A0AAW0A0H3_9AGAR</name>
<dbReference type="GO" id="GO:0016020">
    <property type="term" value="C:membrane"/>
    <property type="evidence" value="ECO:0007669"/>
    <property type="project" value="UniProtKB-SubCell"/>
</dbReference>
<evidence type="ECO:0000256" key="3">
    <source>
        <dbReference type="ARBA" id="ARBA00022989"/>
    </source>
</evidence>
<reference evidence="8 9" key="1">
    <citation type="journal article" date="2024" name="J Genomics">
        <title>Draft genome sequencing and assembly of Favolaschia claudopus CIRM-BRFM 2984 isolated from oak limbs.</title>
        <authorList>
            <person name="Navarro D."/>
            <person name="Drula E."/>
            <person name="Chaduli D."/>
            <person name="Cazenave R."/>
            <person name="Ahrendt S."/>
            <person name="Wang J."/>
            <person name="Lipzen A."/>
            <person name="Daum C."/>
            <person name="Barry K."/>
            <person name="Grigoriev I.V."/>
            <person name="Favel A."/>
            <person name="Rosso M.N."/>
            <person name="Martin F."/>
        </authorList>
    </citation>
    <scope>NUCLEOTIDE SEQUENCE [LARGE SCALE GENOMIC DNA]</scope>
    <source>
        <strain evidence="8 9">CIRM-BRFM 2984</strain>
    </source>
</reference>
<feature type="region of interest" description="Disordered" evidence="5">
    <location>
        <begin position="33"/>
        <end position="92"/>
    </location>
</feature>
<keyword evidence="2 6" id="KW-0812">Transmembrane</keyword>
<dbReference type="GO" id="GO:0071944">
    <property type="term" value="C:cell periphery"/>
    <property type="evidence" value="ECO:0007669"/>
    <property type="project" value="UniProtKB-ARBA"/>
</dbReference>
<feature type="chain" id="PRO_5043900507" evidence="7">
    <location>
        <begin position="19"/>
        <end position="284"/>
    </location>
</feature>
<protein>
    <submittedName>
        <fullName evidence="8">Uncharacterized protein</fullName>
    </submittedName>
</protein>
<feature type="compositionally biased region" description="Low complexity" evidence="5">
    <location>
        <begin position="33"/>
        <end position="68"/>
    </location>
</feature>
<keyword evidence="9" id="KW-1185">Reference proteome</keyword>
<keyword evidence="3 6" id="KW-1133">Transmembrane helix</keyword>
<evidence type="ECO:0000256" key="7">
    <source>
        <dbReference type="SAM" id="SignalP"/>
    </source>
</evidence>
<dbReference type="AlphaFoldDB" id="A0AAW0A0H3"/>